<dbReference type="InterPro" id="IPR031994">
    <property type="entry name" value="JAKMIP_C"/>
</dbReference>
<feature type="coiled-coil region" evidence="1">
    <location>
        <begin position="962"/>
        <end position="1284"/>
    </location>
</feature>
<feature type="coiled-coil region" evidence="1">
    <location>
        <begin position="50"/>
        <end position="152"/>
    </location>
</feature>
<accession>A0A1B6D715</accession>
<evidence type="ECO:0000259" key="3">
    <source>
        <dbReference type="Pfam" id="PF16034"/>
    </source>
</evidence>
<dbReference type="PANTHER" id="PTHR23159:SF31">
    <property type="entry name" value="CENTROSOME-ASSOCIATED PROTEIN CEP250 ISOFORM X1"/>
    <property type="match status" value="1"/>
</dbReference>
<feature type="region of interest" description="Disordered" evidence="2">
    <location>
        <begin position="1322"/>
        <end position="1342"/>
    </location>
</feature>
<dbReference type="Pfam" id="PF16034">
    <property type="entry name" value="JAKMIP_CC3"/>
    <property type="match status" value="1"/>
</dbReference>
<organism evidence="4">
    <name type="scientific">Clastoptera arizonana</name>
    <name type="common">Arizona spittle bug</name>
    <dbReference type="NCBI Taxonomy" id="38151"/>
    <lineage>
        <taxon>Eukaryota</taxon>
        <taxon>Metazoa</taxon>
        <taxon>Ecdysozoa</taxon>
        <taxon>Arthropoda</taxon>
        <taxon>Hexapoda</taxon>
        <taxon>Insecta</taxon>
        <taxon>Pterygota</taxon>
        <taxon>Neoptera</taxon>
        <taxon>Paraneoptera</taxon>
        <taxon>Hemiptera</taxon>
        <taxon>Auchenorrhyncha</taxon>
        <taxon>Cercopoidea</taxon>
        <taxon>Clastopteridae</taxon>
        <taxon>Clastoptera</taxon>
    </lineage>
</organism>
<gene>
    <name evidence="4" type="ORF">g.40867</name>
</gene>
<reference evidence="4" key="1">
    <citation type="submission" date="2015-12" db="EMBL/GenBank/DDBJ databases">
        <title>De novo transcriptome assembly of four potential Pierce s Disease insect vectors from Arizona vineyards.</title>
        <authorList>
            <person name="Tassone E.E."/>
        </authorList>
    </citation>
    <scope>NUCLEOTIDE SEQUENCE</scope>
</reference>
<feature type="compositionally biased region" description="Polar residues" evidence="2">
    <location>
        <begin position="697"/>
        <end position="715"/>
    </location>
</feature>
<feature type="region of interest" description="Disordered" evidence="2">
    <location>
        <begin position="318"/>
        <end position="347"/>
    </location>
</feature>
<evidence type="ECO:0000256" key="1">
    <source>
        <dbReference type="SAM" id="Coils"/>
    </source>
</evidence>
<feature type="region of interest" description="Disordered" evidence="2">
    <location>
        <begin position="695"/>
        <end position="716"/>
    </location>
</feature>
<sequence length="1471" mass="169976">YFSFSCFGNPNCSMVRQPKMANKLRTQEVAALRRALDSERYTTKLVQEKNGDLKKALEGERKALRALRREVAEQVKAAREEECAKYTAMLEQLRTKMALSQSEAVEMQKENTRRALAVEFQKEMHAREEELKKEAKRQIVFLQEQLKEAVKSQQQELPPSEKDTLMHTLHTEYQKTLHAKQEEWKRETKLQVEAVTAQWKETQRQCQELMAKVAAAMVEADQAHKLRQEVQTLKSHNKELEEKVQILTESERKKVEDFRSQHDEFDFKINEIQKAARKEANQLLEEIKSKNRRIAEIEREMNLVLTQLSVQKELNTSWQLSSNSSSRMRLDAERPGEPPRLCPKRIKPPSFVSEMAKRVSGGEAHPKPSDRNFSSKAEISHDNVTTDLETKDKTTETNTFNTSNIRPPKCYTSESMTNDDILNNSWTKVVGLDALYKLLYEEHQDLQRNHQSICTKLREEEKTRIRLEEQLRDYKQIQSENGINLAMADQIQALQERQMELESEAQELREQNDLLEFRILELDTGMCSSSGSFHAKLPSSPEMDDISDSGVMSLTTSEDISESDFQDFKLEPNNRDVKYRLAQLWQSMENVNDQMCLQQSLALLRYYESRIEGLEATLAAMCQEATMSRSNSILSDTSGPLNTDTTKSPSRIVATVLPFTDPATNYEKDVNDESPIKKLFKDADSLQESGIFEGSAEATTQGTQTDCLDKSSNSPGDLGAEIRKLTQIRERIEEQGGNKKLLKVPVNNDIEINIQATLKELLYYRERIKILEDKISAYESSGDDQIKHLATRLERESLLTAQIESLKNTLNRLTVENKQLEEEKCEFEEAENDTRLRCQKLEVKLSALGEKKSDLQVQLQQNARTIFNLRSSLAEEERKKVEAKQGLARVEIVVSQLEQQNFELEEKEMELRCKLQVLEVTLPALMIWFLWKILNSDQPHTCYSNIVSKNILTLRDPTIQKESEEEESRIMLKNKLKELEEKLEVDSLQLTESRDKERALKHRLEELERLVKFKDKTSTSVLSHHKPTDRETELESKCKTLEEKIKEYVMMEEKYKTTIREVDEFWTREKLEMRERIEDLEEKLVSKDKELDRVGGQMKRHSMGQVVELQLQENIEQLHQEMSDLREQLLHKEKENKRKEDAEKELWQQLNEAVEQIDYFKKDTEVSLKEEINKLKVKNKHLSEQLELSNESDKAERDSQMSTIKHLRKSLKEAEKELEENDVNISELREEVGTLESALIEIREILQKERHEKEIYILKASAEIADKDNEIKRLSSELSHIQAESLADSMIGDLQQRPLGSQEVDEDDGLNGIQNLQTEVQVDPASTSDVPASRKGLKTPHLPSDCSRSQFLAEVETIADDVPIFINRVQAALEDSLGCQTCKNKGTTDKLKHILNLIYETDSKTRLVNCLNSRLATARVEYHDASKTTQIVKSALKHSINCQNCSDNLVLGELQDILNRLQRRDHSFLQA</sequence>
<evidence type="ECO:0000256" key="2">
    <source>
        <dbReference type="SAM" id="MobiDB-lite"/>
    </source>
</evidence>
<feature type="coiled-coil region" evidence="1">
    <location>
        <begin position="223"/>
        <end position="307"/>
    </location>
</feature>
<dbReference type="EMBL" id="GEDC01015824">
    <property type="protein sequence ID" value="JAS21474.1"/>
    <property type="molecule type" value="Transcribed_RNA"/>
</dbReference>
<keyword evidence="1" id="KW-0175">Coiled coil</keyword>
<feature type="coiled-coil region" evidence="1">
    <location>
        <begin position="457"/>
        <end position="518"/>
    </location>
</feature>
<feature type="domain" description="Janus kinase and microtubule-interacting protein C-terminal" evidence="3">
    <location>
        <begin position="475"/>
        <end position="523"/>
    </location>
</feature>
<dbReference type="PANTHER" id="PTHR23159">
    <property type="entry name" value="CENTROSOMAL PROTEIN 2"/>
    <property type="match status" value="1"/>
</dbReference>
<proteinExistence type="predicted"/>
<feature type="non-terminal residue" evidence="4">
    <location>
        <position position="1"/>
    </location>
</feature>
<feature type="compositionally biased region" description="Basic and acidic residues" evidence="2">
    <location>
        <begin position="328"/>
        <end position="337"/>
    </location>
</feature>
<evidence type="ECO:0000313" key="4">
    <source>
        <dbReference type="EMBL" id="JAS21474.1"/>
    </source>
</evidence>
<protein>
    <recommendedName>
        <fullName evidence="3">Janus kinase and microtubule-interacting protein C-terminal domain-containing protein</fullName>
    </recommendedName>
</protein>
<name>A0A1B6D715_9HEMI</name>
<feature type="coiled-coil region" evidence="1">
    <location>
        <begin position="796"/>
        <end position="914"/>
    </location>
</feature>